<dbReference type="VEuPathDB" id="FungiDB:C5L36_0D05550"/>
<evidence type="ECO:0000259" key="3">
    <source>
        <dbReference type="PROSITE" id="PS50238"/>
    </source>
</evidence>
<evidence type="ECO:0000313" key="5">
    <source>
        <dbReference type="Proteomes" id="UP000195871"/>
    </source>
</evidence>
<dbReference type="CDD" id="cd00159">
    <property type="entry name" value="RhoGAP"/>
    <property type="match status" value="1"/>
</dbReference>
<dbReference type="PANTHER" id="PTHR15228">
    <property type="entry name" value="SPERMATHECAL PHYSIOLOGY VARIANT"/>
    <property type="match status" value="1"/>
</dbReference>
<feature type="compositionally biased region" description="Polar residues" evidence="2">
    <location>
        <begin position="667"/>
        <end position="679"/>
    </location>
</feature>
<protein>
    <recommendedName>
        <fullName evidence="3">Rho-GAP domain-containing protein</fullName>
    </recommendedName>
</protein>
<dbReference type="InterPro" id="IPR051025">
    <property type="entry name" value="RhoGAP"/>
</dbReference>
<dbReference type="AlphaFoldDB" id="A0A1Z8JQG7"/>
<dbReference type="EMBL" id="NHMM01000003">
    <property type="protein sequence ID" value="OUT22791.1"/>
    <property type="molecule type" value="Genomic_DNA"/>
</dbReference>
<dbReference type="Pfam" id="PF00620">
    <property type="entry name" value="RhoGAP"/>
    <property type="match status" value="1"/>
</dbReference>
<feature type="region of interest" description="Disordered" evidence="2">
    <location>
        <begin position="490"/>
        <end position="511"/>
    </location>
</feature>
<evidence type="ECO:0000256" key="1">
    <source>
        <dbReference type="ARBA" id="ARBA00022468"/>
    </source>
</evidence>
<feature type="region of interest" description="Disordered" evidence="2">
    <location>
        <begin position="542"/>
        <end position="590"/>
    </location>
</feature>
<dbReference type="InterPro" id="IPR000198">
    <property type="entry name" value="RhoGAP_dom"/>
</dbReference>
<sequence>MATAIKDNEPRRRSISVFSNARGSVTSSTDPLKRRSFSVNRKSFSLTGGYTTTNTENSRDNALDSIENKKMRSNSTRGKQNKRFFSSPQFFSSTPNLIGNETTTKYIDSELNLAHKSIFVGDTELTIPTVVYKCCDFLKYTAPVEGLFRMNGSIKQINQIEMDLYRNIESYVFTINDENTNGLHSSPNTNVSTAHDIAVVLKRWISKLDDGIITADVYHELAHLSKASYTHFDDELSEVEHKGDGDMSDNESLIDMDRLLESPIKNTEGIQSEHPSSFTSSSKISTFTSLYSLPLSKLPIENLHLTLYLLDFLNFMSQPSISSITKMNDSNLAKVFQLNFFKSVDLIVGTKSFSTEDLKSSYHTNEELLKALIKDSGTIIKDLATFIKENDYQIQHILKSHSASHASKRTPNTTYVLSQQLNNSQSSFTSKGTPLYSQGNHSFDHISSYPRQRDLSTYLETCVERSIPSTPLANDRPRSDVFGEYPEGVPDFLNDPTSQKTHALPAPEEEKNKEIVVMKRQNPTRRSIFGIFNKRKSSLGMELEQNSGYQQHQQPLQHHENSNHDHHHRPASSRKKSHDILKAHPNSTSNSLAVLAEPVNHHTRNIDVGTAKQTLGAQSSRNHNPIKENANTKTEETRRQHKFDSSTTNENPKIARNPATRKHTDDTNNVSGAPTTSTPSHKRFSLFKFMKSQ</sequence>
<dbReference type="SUPFAM" id="SSF48350">
    <property type="entry name" value="GTPase activation domain, GAP"/>
    <property type="match status" value="1"/>
</dbReference>
<evidence type="ECO:0000256" key="2">
    <source>
        <dbReference type="SAM" id="MobiDB-lite"/>
    </source>
</evidence>
<dbReference type="GO" id="GO:0005096">
    <property type="term" value="F:GTPase activator activity"/>
    <property type="evidence" value="ECO:0007669"/>
    <property type="project" value="UniProtKB-KW"/>
</dbReference>
<name>A0A1Z8JQG7_PICKU</name>
<comment type="caution">
    <text evidence="4">The sequence shown here is derived from an EMBL/GenBank/DDBJ whole genome shotgun (WGS) entry which is preliminary data.</text>
</comment>
<accession>A0A1Z8JQG7</accession>
<proteinExistence type="predicted"/>
<dbReference type="PROSITE" id="PS50238">
    <property type="entry name" value="RHOGAP"/>
    <property type="match status" value="1"/>
</dbReference>
<reference evidence="4 5" key="1">
    <citation type="submission" date="2017-05" db="EMBL/GenBank/DDBJ databases">
        <title>The Genome Sequence of Candida krusei Ckrusei653.</title>
        <authorList>
            <person name="Cuomo C."/>
            <person name="Forche A."/>
            <person name="Young S."/>
            <person name="Abouelleil A."/>
            <person name="Cao P."/>
            <person name="Chapman S."/>
            <person name="Cusick C."/>
            <person name="Shea T."/>
            <person name="Nusbaum C."/>
            <person name="Birren B."/>
        </authorList>
    </citation>
    <scope>NUCLEOTIDE SEQUENCE [LARGE SCALE GENOMIC DNA]</scope>
    <source>
        <strain evidence="4 5">Ckrusei653</strain>
    </source>
</reference>
<feature type="compositionally biased region" description="Polar residues" evidence="2">
    <location>
        <begin position="544"/>
        <end position="556"/>
    </location>
</feature>
<gene>
    <name evidence="4" type="ORF">CAS74_002536</name>
</gene>
<dbReference type="GO" id="GO:0007165">
    <property type="term" value="P:signal transduction"/>
    <property type="evidence" value="ECO:0007669"/>
    <property type="project" value="InterPro"/>
</dbReference>
<evidence type="ECO:0000313" key="4">
    <source>
        <dbReference type="EMBL" id="OUT22791.1"/>
    </source>
</evidence>
<keyword evidence="1" id="KW-0343">GTPase activation</keyword>
<dbReference type="Proteomes" id="UP000195871">
    <property type="component" value="Unassembled WGS sequence"/>
</dbReference>
<organism evidence="4 5">
    <name type="scientific">Pichia kudriavzevii</name>
    <name type="common">Yeast</name>
    <name type="synonym">Issatchenkia orientalis</name>
    <dbReference type="NCBI Taxonomy" id="4909"/>
    <lineage>
        <taxon>Eukaryota</taxon>
        <taxon>Fungi</taxon>
        <taxon>Dikarya</taxon>
        <taxon>Ascomycota</taxon>
        <taxon>Saccharomycotina</taxon>
        <taxon>Pichiomycetes</taxon>
        <taxon>Pichiales</taxon>
        <taxon>Pichiaceae</taxon>
        <taxon>Pichia</taxon>
    </lineage>
</organism>
<feature type="region of interest" description="Disordered" evidence="2">
    <location>
        <begin position="615"/>
        <end position="693"/>
    </location>
</feature>
<dbReference type="InterPro" id="IPR008936">
    <property type="entry name" value="Rho_GTPase_activation_prot"/>
</dbReference>
<dbReference type="SMART" id="SM00324">
    <property type="entry name" value="RhoGAP"/>
    <property type="match status" value="1"/>
</dbReference>
<feature type="compositionally biased region" description="Basic and acidic residues" evidence="2">
    <location>
        <begin position="633"/>
        <end position="644"/>
    </location>
</feature>
<feature type="domain" description="Rho-GAP" evidence="3">
    <location>
        <begin position="109"/>
        <end position="380"/>
    </location>
</feature>
<dbReference type="Gene3D" id="1.10.555.10">
    <property type="entry name" value="Rho GTPase activation protein"/>
    <property type="match status" value="1"/>
</dbReference>
<dbReference type="PANTHER" id="PTHR15228:SF25">
    <property type="entry name" value="F-BAR DOMAIN-CONTAINING PROTEIN"/>
    <property type="match status" value="1"/>
</dbReference>
<feature type="compositionally biased region" description="Basic residues" evidence="2">
    <location>
        <begin position="565"/>
        <end position="577"/>
    </location>
</feature>